<dbReference type="SUPFAM" id="SSF54631">
    <property type="entry name" value="CBS-domain pair"/>
    <property type="match status" value="1"/>
</dbReference>
<dbReference type="Gene3D" id="3.10.580.10">
    <property type="entry name" value="CBS-domain"/>
    <property type="match status" value="1"/>
</dbReference>
<dbReference type="InterPro" id="IPR000644">
    <property type="entry name" value="CBS_dom"/>
</dbReference>
<dbReference type="Proteomes" id="UP000036987">
    <property type="component" value="Unassembled WGS sequence"/>
</dbReference>
<dbReference type="EMBL" id="LFYR01000834">
    <property type="protein sequence ID" value="KMZ68565.1"/>
    <property type="molecule type" value="Genomic_DNA"/>
</dbReference>
<evidence type="ECO:0000256" key="1">
    <source>
        <dbReference type="ARBA" id="ARBA00022737"/>
    </source>
</evidence>
<feature type="domain" description="CBS" evidence="3">
    <location>
        <begin position="75"/>
        <end position="134"/>
    </location>
</feature>
<evidence type="ECO:0000313" key="4">
    <source>
        <dbReference type="EMBL" id="KMZ68565.1"/>
    </source>
</evidence>
<evidence type="ECO:0000256" key="2">
    <source>
        <dbReference type="PROSITE-ProRule" id="PRU00703"/>
    </source>
</evidence>
<reference evidence="5" key="1">
    <citation type="journal article" date="2016" name="Nature">
        <title>The genome of the seagrass Zostera marina reveals angiosperm adaptation to the sea.</title>
        <authorList>
            <person name="Olsen J.L."/>
            <person name="Rouze P."/>
            <person name="Verhelst B."/>
            <person name="Lin Y.-C."/>
            <person name="Bayer T."/>
            <person name="Collen J."/>
            <person name="Dattolo E."/>
            <person name="De Paoli E."/>
            <person name="Dittami S."/>
            <person name="Maumus F."/>
            <person name="Michel G."/>
            <person name="Kersting A."/>
            <person name="Lauritano C."/>
            <person name="Lohaus R."/>
            <person name="Toepel M."/>
            <person name="Tonon T."/>
            <person name="Vanneste K."/>
            <person name="Amirebrahimi M."/>
            <person name="Brakel J."/>
            <person name="Bostroem C."/>
            <person name="Chovatia M."/>
            <person name="Grimwood J."/>
            <person name="Jenkins J.W."/>
            <person name="Jueterbock A."/>
            <person name="Mraz A."/>
            <person name="Stam W.T."/>
            <person name="Tice H."/>
            <person name="Bornberg-Bauer E."/>
            <person name="Green P.J."/>
            <person name="Pearson G.A."/>
            <person name="Procaccini G."/>
            <person name="Duarte C.M."/>
            <person name="Schmutz J."/>
            <person name="Reusch T.B.H."/>
            <person name="Van de Peer Y."/>
        </authorList>
    </citation>
    <scope>NUCLEOTIDE SEQUENCE [LARGE SCALE GENOMIC DNA]</scope>
    <source>
        <strain evidence="5">cv. Finnish</strain>
    </source>
</reference>
<keyword evidence="2" id="KW-0129">CBS domain</keyword>
<feature type="domain" description="CBS" evidence="3">
    <location>
        <begin position="169"/>
        <end position="226"/>
    </location>
</feature>
<protein>
    <submittedName>
        <fullName evidence="4">CBS domain-containing protein CBSX2, chloroplastic</fullName>
    </submittedName>
</protein>
<dbReference type="PANTHER" id="PTHR48108:SF6">
    <property type="entry name" value="CBS DOMAIN-CONTAINING PROTEIN CBSX1, CHLOROPLASTIC"/>
    <property type="match status" value="1"/>
</dbReference>
<keyword evidence="5" id="KW-1185">Reference proteome</keyword>
<organism evidence="4 5">
    <name type="scientific">Zostera marina</name>
    <name type="common">Eelgrass</name>
    <dbReference type="NCBI Taxonomy" id="29655"/>
    <lineage>
        <taxon>Eukaryota</taxon>
        <taxon>Viridiplantae</taxon>
        <taxon>Streptophyta</taxon>
        <taxon>Embryophyta</taxon>
        <taxon>Tracheophyta</taxon>
        <taxon>Spermatophyta</taxon>
        <taxon>Magnoliopsida</taxon>
        <taxon>Liliopsida</taxon>
        <taxon>Zosteraceae</taxon>
        <taxon>Zostera</taxon>
    </lineage>
</organism>
<dbReference type="InterPro" id="IPR051462">
    <property type="entry name" value="CBS_domain-containing"/>
</dbReference>
<accession>A0A0K9PK02</accession>
<dbReference type="AlphaFoldDB" id="A0A0K9PK02"/>
<comment type="caution">
    <text evidence="4">The sequence shown here is derived from an EMBL/GenBank/DDBJ whole genome shotgun (WGS) entry which is preliminary data.</text>
</comment>
<evidence type="ECO:0000259" key="3">
    <source>
        <dbReference type="PROSITE" id="PS51371"/>
    </source>
</evidence>
<sequence>MDSIAVRLGRSPSVSHVSVSSSSSSMTTTSMRIPARKIGDRFRCGVITERGARTNAYGDPAPLFGNGVFSVGDFMTKKERLHVVKPTTLIDNAMEMLVQYGVSGFPVIDDNGKLVGVVSDYDMLALDTISGNELDETCLFPDVESSWKAFNEFQNLQTKHHGKNINDMMSDVPLSVHESSNLHDVARLLLETKYHRLPVVDDMGKLVGMITRGNVVRAALHAKRDKEMTTNA</sequence>
<name>A0A0K9PK02_ZOSMR</name>
<dbReference type="PROSITE" id="PS51371">
    <property type="entry name" value="CBS"/>
    <property type="match status" value="2"/>
</dbReference>
<evidence type="ECO:0000313" key="5">
    <source>
        <dbReference type="Proteomes" id="UP000036987"/>
    </source>
</evidence>
<dbReference type="Pfam" id="PF00571">
    <property type="entry name" value="CBS"/>
    <property type="match status" value="2"/>
</dbReference>
<gene>
    <name evidence="4" type="ORF">ZOSMA_237G00260</name>
</gene>
<keyword evidence="1" id="KW-0677">Repeat</keyword>
<dbReference type="OrthoDB" id="418595at2759"/>
<dbReference type="InterPro" id="IPR046342">
    <property type="entry name" value="CBS_dom_sf"/>
</dbReference>
<dbReference type="STRING" id="29655.A0A0K9PK02"/>
<dbReference type="PANTHER" id="PTHR48108">
    <property type="entry name" value="CBS DOMAIN-CONTAINING PROTEIN CBSX2, CHLOROPLASTIC"/>
    <property type="match status" value="1"/>
</dbReference>
<dbReference type="SMART" id="SM00116">
    <property type="entry name" value="CBS"/>
    <property type="match status" value="2"/>
</dbReference>
<proteinExistence type="predicted"/>